<evidence type="ECO:0000256" key="1">
    <source>
        <dbReference type="SAM" id="MobiDB-lite"/>
    </source>
</evidence>
<proteinExistence type="predicted"/>
<evidence type="ECO:0000313" key="3">
    <source>
        <dbReference type="Proteomes" id="UP000052978"/>
    </source>
</evidence>
<sequence>MQGREGEDTHNMRLEKQIASFLEDQDPESRLEVGADMRKIHHCFRHLKKLLMDKKGDGTNTMSSEIKDQDYQEPLKGEEYKKLRDILQQRDNEINILVNMLKKEKKKAQDALHASGADRNESRRAQNSPLPAGNPEGPRTLPPSAPTQAQDATTFGHRSSLLQRKTGR</sequence>
<protein>
    <submittedName>
        <fullName evidence="2">Kinesin-like protein KIF6</fullName>
    </submittedName>
</protein>
<reference evidence="2 3" key="1">
    <citation type="journal article" date="2013" name="Nat. Commun.">
        <title>Genome analysis reveals insights into physiology and longevity of the Brandt's bat Myotis brandtii.</title>
        <authorList>
            <person name="Seim I."/>
            <person name="Fang X."/>
            <person name="Xiong Z."/>
            <person name="Lobanov A.V."/>
            <person name="Huang Z."/>
            <person name="Ma S."/>
            <person name="Feng Y."/>
            <person name="Turanov A.A."/>
            <person name="Zhu Y."/>
            <person name="Lenz T.L."/>
            <person name="Gerashchenko M.V."/>
            <person name="Fan D."/>
            <person name="Hee Yim S."/>
            <person name="Yao X."/>
            <person name="Jordan D."/>
            <person name="Xiong Y."/>
            <person name="Ma Y."/>
            <person name="Lyapunov A.N."/>
            <person name="Chen G."/>
            <person name="Kulakova O.I."/>
            <person name="Sun Y."/>
            <person name="Lee S.G."/>
            <person name="Bronson R.T."/>
            <person name="Moskalev A.A."/>
            <person name="Sunyaev S.R."/>
            <person name="Zhang G."/>
            <person name="Krogh A."/>
            <person name="Wang J."/>
            <person name="Gladyshev V.N."/>
        </authorList>
    </citation>
    <scope>NUCLEOTIDE SEQUENCE [LARGE SCALE GENOMIC DNA]</scope>
</reference>
<organism evidence="2 3">
    <name type="scientific">Myotis brandtii</name>
    <name type="common">Brandt's bat</name>
    <dbReference type="NCBI Taxonomy" id="109478"/>
    <lineage>
        <taxon>Eukaryota</taxon>
        <taxon>Metazoa</taxon>
        <taxon>Chordata</taxon>
        <taxon>Craniata</taxon>
        <taxon>Vertebrata</taxon>
        <taxon>Euteleostomi</taxon>
        <taxon>Mammalia</taxon>
        <taxon>Eutheria</taxon>
        <taxon>Laurasiatheria</taxon>
        <taxon>Chiroptera</taxon>
        <taxon>Yangochiroptera</taxon>
        <taxon>Vespertilionidae</taxon>
        <taxon>Myotis</taxon>
    </lineage>
</organism>
<feature type="compositionally biased region" description="Polar residues" evidence="1">
    <location>
        <begin position="146"/>
        <end position="168"/>
    </location>
</feature>
<name>S7NQC6_MYOBR</name>
<dbReference type="Proteomes" id="UP000052978">
    <property type="component" value="Unassembled WGS sequence"/>
</dbReference>
<evidence type="ECO:0000313" key="2">
    <source>
        <dbReference type="EMBL" id="EPQ19919.1"/>
    </source>
</evidence>
<keyword evidence="3" id="KW-1185">Reference proteome</keyword>
<gene>
    <name evidence="2" type="ORF">D623_10005046</name>
</gene>
<accession>S7NQC6</accession>
<dbReference type="AlphaFoldDB" id="S7NQC6"/>
<dbReference type="EMBL" id="KE164754">
    <property type="protein sequence ID" value="EPQ19919.1"/>
    <property type="molecule type" value="Genomic_DNA"/>
</dbReference>
<feature type="region of interest" description="Disordered" evidence="1">
    <location>
        <begin position="104"/>
        <end position="168"/>
    </location>
</feature>